<evidence type="ECO:0000313" key="2">
    <source>
        <dbReference type="EMBL" id="RWR12223.1"/>
    </source>
</evidence>
<feature type="non-terminal residue" evidence="2">
    <location>
        <position position="1"/>
    </location>
</feature>
<dbReference type="EMBL" id="RBZY01000146">
    <property type="protein sequence ID" value="RWR12223.1"/>
    <property type="molecule type" value="Genomic_DNA"/>
</dbReference>
<evidence type="ECO:0000313" key="3">
    <source>
        <dbReference type="Proteomes" id="UP000285970"/>
    </source>
</evidence>
<name>A0A443IVX3_9MICO</name>
<dbReference type="AlphaFoldDB" id="A0A443IVX3"/>
<protein>
    <recommendedName>
        <fullName evidence="4">DUF222 domain-containing protein</fullName>
    </recommendedName>
</protein>
<dbReference type="Proteomes" id="UP000285970">
    <property type="component" value="Unassembled WGS sequence"/>
</dbReference>
<evidence type="ECO:0000256" key="1">
    <source>
        <dbReference type="SAM" id="MobiDB-lite"/>
    </source>
</evidence>
<feature type="region of interest" description="Disordered" evidence="1">
    <location>
        <begin position="19"/>
        <end position="57"/>
    </location>
</feature>
<comment type="caution">
    <text evidence="2">The sequence shown here is derived from an EMBL/GenBank/DDBJ whole genome shotgun (WGS) entry which is preliminary data.</text>
</comment>
<proteinExistence type="predicted"/>
<sequence>VGIYDRLVQQSAAIIDMRRDAARGDAPAGARTDGRAGSNERGERAETMTAPTPDTRTADQVRADILADLLLTAAPDADPTRGDDGPGTLGAIRARVQVVVPALTMLRPGAENLDPADLVGHGPIDAATARALAETTTVPWDRVITHPVT</sequence>
<organism evidence="2 3">
    <name type="scientific">Microbacterium enclense</name>
    <dbReference type="NCBI Taxonomy" id="993073"/>
    <lineage>
        <taxon>Bacteria</taxon>
        <taxon>Bacillati</taxon>
        <taxon>Actinomycetota</taxon>
        <taxon>Actinomycetes</taxon>
        <taxon>Micrococcales</taxon>
        <taxon>Microbacteriaceae</taxon>
        <taxon>Microbacterium</taxon>
    </lineage>
</organism>
<evidence type="ECO:0008006" key="4">
    <source>
        <dbReference type="Google" id="ProtNLM"/>
    </source>
</evidence>
<accession>A0A443IVX3</accession>
<gene>
    <name evidence="2" type="ORF">D8Y23_16650</name>
</gene>
<feature type="non-terminal residue" evidence="2">
    <location>
        <position position="149"/>
    </location>
</feature>
<reference evidence="2 3" key="1">
    <citation type="journal article" date="2018" name="Front. Microbiol.">
        <title>Novel Insights Into Bacterial Dimethylsulfoniopropionate Catabolism in the East China Sea.</title>
        <authorList>
            <person name="Liu J."/>
            <person name="Liu J."/>
            <person name="Zhang S.H."/>
            <person name="Liang J."/>
            <person name="Lin H."/>
            <person name="Song D."/>
            <person name="Yang G.P."/>
            <person name="Todd J.D."/>
            <person name="Zhang X.H."/>
        </authorList>
    </citation>
    <scope>NUCLEOTIDE SEQUENCE [LARGE SCALE GENOMIC DNA]</scope>
    <source>
        <strain evidence="2 3">ZYFD042</strain>
    </source>
</reference>
<feature type="compositionally biased region" description="Basic and acidic residues" evidence="1">
    <location>
        <begin position="32"/>
        <end position="46"/>
    </location>
</feature>